<name>A0A939EK48_9HYPH</name>
<accession>A0A939EK48</accession>
<evidence type="ECO:0000259" key="7">
    <source>
        <dbReference type="Pfam" id="PF00171"/>
    </source>
</evidence>
<dbReference type="InterPro" id="IPR029510">
    <property type="entry name" value="Ald_DH_CS_GLU"/>
</dbReference>
<dbReference type="CDD" id="cd07112">
    <property type="entry name" value="ALDH_GABALDH-PuuC"/>
    <property type="match status" value="1"/>
</dbReference>
<dbReference type="PROSITE" id="PS00687">
    <property type="entry name" value="ALDEHYDE_DEHYDR_GLU"/>
    <property type="match status" value="1"/>
</dbReference>
<evidence type="ECO:0000256" key="3">
    <source>
        <dbReference type="ARBA" id="ARBA00023097"/>
    </source>
</evidence>
<dbReference type="InterPro" id="IPR016161">
    <property type="entry name" value="Ald_DH/histidinol_DH"/>
</dbReference>
<evidence type="ECO:0000256" key="1">
    <source>
        <dbReference type="ARBA" id="ARBA00009986"/>
    </source>
</evidence>
<dbReference type="Gene3D" id="3.40.309.10">
    <property type="entry name" value="Aldehyde Dehydrogenase, Chain A, domain 2"/>
    <property type="match status" value="1"/>
</dbReference>
<keyword evidence="9" id="KW-1185">Reference proteome</keyword>
<organism evidence="8 9">
    <name type="scientific">Roseibium limicola</name>
    <dbReference type="NCBI Taxonomy" id="2816037"/>
    <lineage>
        <taxon>Bacteria</taxon>
        <taxon>Pseudomonadati</taxon>
        <taxon>Pseudomonadota</taxon>
        <taxon>Alphaproteobacteria</taxon>
        <taxon>Hyphomicrobiales</taxon>
        <taxon>Stappiaceae</taxon>
        <taxon>Roseibium</taxon>
    </lineage>
</organism>
<reference evidence="8" key="1">
    <citation type="submission" date="2021-03" db="EMBL/GenBank/DDBJ databases">
        <title>Roseibium sp. CAU 1637 isolated from Incheon.</title>
        <authorList>
            <person name="Kim W."/>
        </authorList>
    </citation>
    <scope>NUCLEOTIDE SEQUENCE</scope>
    <source>
        <strain evidence="8">CAU 1637</strain>
    </source>
</reference>
<keyword evidence="2 5" id="KW-0560">Oxidoreductase</keyword>
<dbReference type="FunFam" id="3.40.309.10:FF:000012">
    <property type="entry name" value="Betaine aldehyde dehydrogenase"/>
    <property type="match status" value="1"/>
</dbReference>
<sequence>MSPAQPTRPPHPATACPATNDEQGLTTVDLSYSDWVAHSKALRFPTKAFIGGQHVDAVSGKTFDTINPATGNILTTLPSCDAADVDVAVKAAREAFEDGRWSGQSPAERKAILLKLAGLIRENSVELALLDSLDMGKLVNDAATIDVPGAAAIFQWYAEAIDKVYDEVAPTGAGDLALVRREALGVVAAVVPWNFPLDMATWKCAPALAMGNSVILKPAEQSPLSALRLAELAIEAGLPEGVLNVVTGYGETAGKAIGLHPDIDCVTFTGSTEVGKYFLEYSGQSNMKQVWLECGGKSPNLIFADCDDLDKAAEFAALGIFFNQGEVCTANSRLLVEASIAEEFTAKLLAKAQAYVPGDPLNPASTMGAMVDQTQTQRVMAFVEHGKQTAKLLHGGEQVSVEGKGCFIQPTIFAVEADNRLAHEEIFGPVLAIVTFETEEDAIRIANDSIYGLAASVWTSNLSRAHRVSAKLRAGTVSVNTVDAISPMTPFGGFKQSGIGRDLSLHAFDKFSGLKTTWIKY</sequence>
<feature type="compositionally biased region" description="Pro residues" evidence="6">
    <location>
        <begin position="1"/>
        <end position="12"/>
    </location>
</feature>
<evidence type="ECO:0000313" key="9">
    <source>
        <dbReference type="Proteomes" id="UP000664779"/>
    </source>
</evidence>
<dbReference type="InterPro" id="IPR016160">
    <property type="entry name" value="Ald_DH_CS_CYS"/>
</dbReference>
<dbReference type="PANTHER" id="PTHR11699">
    <property type="entry name" value="ALDEHYDE DEHYDROGENASE-RELATED"/>
    <property type="match status" value="1"/>
</dbReference>
<evidence type="ECO:0000256" key="2">
    <source>
        <dbReference type="ARBA" id="ARBA00023002"/>
    </source>
</evidence>
<evidence type="ECO:0000256" key="6">
    <source>
        <dbReference type="SAM" id="MobiDB-lite"/>
    </source>
</evidence>
<comment type="similarity">
    <text evidence="1 5">Belongs to the aldehyde dehydrogenase family.</text>
</comment>
<feature type="region of interest" description="Disordered" evidence="6">
    <location>
        <begin position="1"/>
        <end position="22"/>
    </location>
</feature>
<protein>
    <submittedName>
        <fullName evidence="8">Aldehyde dehydrogenase</fullName>
    </submittedName>
</protein>
<evidence type="ECO:0000256" key="5">
    <source>
        <dbReference type="RuleBase" id="RU003345"/>
    </source>
</evidence>
<proteinExistence type="inferred from homology"/>
<dbReference type="EMBL" id="JAFLNF010000001">
    <property type="protein sequence ID" value="MBO0344039.1"/>
    <property type="molecule type" value="Genomic_DNA"/>
</dbReference>
<dbReference type="PROSITE" id="PS00070">
    <property type="entry name" value="ALDEHYDE_DEHYDR_CYS"/>
    <property type="match status" value="1"/>
</dbReference>
<dbReference type="GO" id="GO:0004030">
    <property type="term" value="F:aldehyde dehydrogenase [NAD(P)+] activity"/>
    <property type="evidence" value="ECO:0007669"/>
    <property type="project" value="UniProtKB-ARBA"/>
</dbReference>
<dbReference type="AlphaFoldDB" id="A0A939EK48"/>
<evidence type="ECO:0000313" key="8">
    <source>
        <dbReference type="EMBL" id="MBO0344039.1"/>
    </source>
</evidence>
<feature type="domain" description="Aldehyde dehydrogenase" evidence="7">
    <location>
        <begin position="57"/>
        <end position="516"/>
    </location>
</feature>
<dbReference type="InterPro" id="IPR016163">
    <property type="entry name" value="Ald_DH_C"/>
</dbReference>
<dbReference type="Proteomes" id="UP000664779">
    <property type="component" value="Unassembled WGS sequence"/>
</dbReference>
<dbReference type="Gene3D" id="3.40.605.10">
    <property type="entry name" value="Aldehyde Dehydrogenase, Chain A, domain 1"/>
    <property type="match status" value="1"/>
</dbReference>
<dbReference type="Pfam" id="PF00171">
    <property type="entry name" value="Aldedh"/>
    <property type="match status" value="1"/>
</dbReference>
<dbReference type="FunFam" id="3.40.605.10:FF:000001">
    <property type="entry name" value="Aldehyde dehydrogenase 1"/>
    <property type="match status" value="1"/>
</dbReference>
<feature type="active site" evidence="4">
    <location>
        <position position="293"/>
    </location>
</feature>
<dbReference type="InterPro" id="IPR015590">
    <property type="entry name" value="Aldehyde_DH_dom"/>
</dbReference>
<dbReference type="SUPFAM" id="SSF53720">
    <property type="entry name" value="ALDH-like"/>
    <property type="match status" value="1"/>
</dbReference>
<gene>
    <name evidence="8" type="ORF">J0X15_02305</name>
</gene>
<dbReference type="InterPro" id="IPR016162">
    <property type="entry name" value="Ald_DH_N"/>
</dbReference>
<keyword evidence="3" id="KW-0558">Oxidation</keyword>
<evidence type="ECO:0000256" key="4">
    <source>
        <dbReference type="PROSITE-ProRule" id="PRU10007"/>
    </source>
</evidence>
<comment type="caution">
    <text evidence="8">The sequence shown here is derived from an EMBL/GenBank/DDBJ whole genome shotgun (WGS) entry which is preliminary data.</text>
</comment>